<proteinExistence type="predicted"/>
<dbReference type="EMBL" id="NHMP01000004">
    <property type="protein sequence ID" value="OXE47758.1"/>
    <property type="molecule type" value="Genomic_DNA"/>
</dbReference>
<keyword evidence="2" id="KW-1185">Reference proteome</keyword>
<evidence type="ECO:0000313" key="2">
    <source>
        <dbReference type="Proteomes" id="UP000214610"/>
    </source>
</evidence>
<sequence>MGEQQKDFIFEGNKTLFREEHDTEKAGVLEQFLNLPREMTEEDFLEEVHRGTVPYAAAQKIDEETVLLIRRNVNAGPNCLDCVLKTDGKYLTFEDALLRLEDIPEKLKLKQYAFGPMDLKERS</sequence>
<dbReference type="Proteomes" id="UP000214610">
    <property type="component" value="Unassembled WGS sequence"/>
</dbReference>
<dbReference type="GeneID" id="78362796"/>
<reference evidence="2" key="1">
    <citation type="submission" date="2017-05" db="EMBL/GenBank/DDBJ databases">
        <title>Improved OligoMM genomes.</title>
        <authorList>
            <person name="Garzetti D."/>
        </authorList>
    </citation>
    <scope>NUCLEOTIDE SEQUENCE [LARGE SCALE GENOMIC DNA]</scope>
    <source>
        <strain evidence="2">YL45</strain>
    </source>
</reference>
<evidence type="ECO:0000313" key="1">
    <source>
        <dbReference type="EMBL" id="OXE47758.1"/>
    </source>
</evidence>
<dbReference type="RefSeq" id="WP_066595304.1">
    <property type="nucleotide sequence ID" value="NZ_CAJTBZ010000007.1"/>
</dbReference>
<dbReference type="AlphaFoldDB" id="A0A227KIL5"/>
<name>A0A227KIL5_9BURK</name>
<protein>
    <submittedName>
        <fullName evidence="1">Uncharacterized protein</fullName>
    </submittedName>
</protein>
<accession>A0A227KIL5</accession>
<gene>
    <name evidence="1" type="ORF">ADH67_08255</name>
</gene>
<comment type="caution">
    <text evidence="1">The sequence shown here is derived from an EMBL/GenBank/DDBJ whole genome shotgun (WGS) entry which is preliminary data.</text>
</comment>
<organism evidence="1 2">
    <name type="scientific">Turicimonas muris</name>
    <dbReference type="NCBI Taxonomy" id="1796652"/>
    <lineage>
        <taxon>Bacteria</taxon>
        <taxon>Pseudomonadati</taxon>
        <taxon>Pseudomonadota</taxon>
        <taxon>Betaproteobacteria</taxon>
        <taxon>Burkholderiales</taxon>
        <taxon>Sutterellaceae</taxon>
        <taxon>Turicimonas</taxon>
    </lineage>
</organism>